<dbReference type="InterPro" id="IPR008271">
    <property type="entry name" value="Ser/Thr_kinase_AS"/>
</dbReference>
<evidence type="ECO:0000256" key="2">
    <source>
        <dbReference type="ARBA" id="ARBA00022840"/>
    </source>
</evidence>
<dbReference type="InterPro" id="IPR011009">
    <property type="entry name" value="Kinase-like_dom_sf"/>
</dbReference>
<keyword evidence="4" id="KW-0723">Serine/threonine-protein kinase</keyword>
<dbReference type="Pfam" id="PF00069">
    <property type="entry name" value="Pkinase"/>
    <property type="match status" value="1"/>
</dbReference>
<dbReference type="GO" id="GO:0010508">
    <property type="term" value="P:positive regulation of autophagy"/>
    <property type="evidence" value="ECO:0007669"/>
    <property type="project" value="TreeGrafter"/>
</dbReference>
<dbReference type="GO" id="GO:0042594">
    <property type="term" value="P:response to starvation"/>
    <property type="evidence" value="ECO:0007669"/>
    <property type="project" value="TreeGrafter"/>
</dbReference>
<proteinExistence type="inferred from homology"/>
<dbReference type="STRING" id="318479.A0A0N4U9L0"/>
<dbReference type="SUPFAM" id="SSF56112">
    <property type="entry name" value="Protein kinase-like (PK-like)"/>
    <property type="match status" value="1"/>
</dbReference>
<dbReference type="PROSITE" id="PS00107">
    <property type="entry name" value="PROTEIN_KINASE_ATP"/>
    <property type="match status" value="1"/>
</dbReference>
<dbReference type="GO" id="GO:0005776">
    <property type="term" value="C:autophagosome"/>
    <property type="evidence" value="ECO:0007669"/>
    <property type="project" value="TreeGrafter"/>
</dbReference>
<dbReference type="AlphaFoldDB" id="A0A0N4U9L0"/>
<evidence type="ECO:0000259" key="5">
    <source>
        <dbReference type="PROSITE" id="PS50011"/>
    </source>
</evidence>
<dbReference type="GO" id="GO:0061709">
    <property type="term" value="P:reticulophagy"/>
    <property type="evidence" value="ECO:0007669"/>
    <property type="project" value="TreeGrafter"/>
</dbReference>
<organism evidence="7 9">
    <name type="scientific">Dracunculus medinensis</name>
    <name type="common">Guinea worm</name>
    <dbReference type="NCBI Taxonomy" id="318479"/>
    <lineage>
        <taxon>Eukaryota</taxon>
        <taxon>Metazoa</taxon>
        <taxon>Ecdysozoa</taxon>
        <taxon>Nematoda</taxon>
        <taxon>Chromadorea</taxon>
        <taxon>Rhabditida</taxon>
        <taxon>Spirurina</taxon>
        <taxon>Dracunculoidea</taxon>
        <taxon>Dracunculidae</taxon>
        <taxon>Dracunculus</taxon>
    </lineage>
</organism>
<dbReference type="GO" id="GO:0034045">
    <property type="term" value="C:phagophore assembly site membrane"/>
    <property type="evidence" value="ECO:0007669"/>
    <property type="project" value="TreeGrafter"/>
</dbReference>
<keyword evidence="4" id="KW-0418">Kinase</keyword>
<feature type="domain" description="Protein kinase" evidence="5">
    <location>
        <begin position="22"/>
        <end position="283"/>
    </location>
</feature>
<dbReference type="GO" id="GO:0000045">
    <property type="term" value="P:autophagosome assembly"/>
    <property type="evidence" value="ECO:0007669"/>
    <property type="project" value="TreeGrafter"/>
</dbReference>
<dbReference type="Gene3D" id="1.10.510.10">
    <property type="entry name" value="Transferase(Phosphotransferase) domain 1"/>
    <property type="match status" value="1"/>
</dbReference>
<sequence>MNINLFSDTVVSILDGAYQYSDNLLNCIGVGSYGHVYRGLDLAKGKEVAIKKLIKSDVKPNEIKVMKSINSRYLVKFIDVHISDINLYIIMELCSIDLEKHLQLYCERQILDDFNLRILTDNICQGYLALYNNQIVHRDIKPQNILITYDNNKNFESAKITDFGISRLLNEEKNGMCCNIAGTPEYMAPEIAANILKDSDYNHQVDMWSIGCLLYRCIAGHVPFDEAYLCKLILYSACSNYDAYDKPEMPEEMPDQEFINIVNSLLEFDPIMRTKPEEFHELALAWAKQ</sequence>
<dbReference type="OrthoDB" id="346907at2759"/>
<dbReference type="InterPro" id="IPR017441">
    <property type="entry name" value="Protein_kinase_ATP_BS"/>
</dbReference>
<keyword evidence="1 3" id="KW-0547">Nucleotide-binding</keyword>
<evidence type="ECO:0000313" key="9">
    <source>
        <dbReference type="WBParaSite" id="DME_0000378201-mRNA-1"/>
    </source>
</evidence>
<dbReference type="GO" id="GO:0005524">
    <property type="term" value="F:ATP binding"/>
    <property type="evidence" value="ECO:0007669"/>
    <property type="project" value="UniProtKB-UniRule"/>
</dbReference>
<evidence type="ECO:0000256" key="4">
    <source>
        <dbReference type="RuleBase" id="RU000304"/>
    </source>
</evidence>
<dbReference type="PROSITE" id="PS00108">
    <property type="entry name" value="PROTEIN_KINASE_ST"/>
    <property type="match status" value="1"/>
</dbReference>
<dbReference type="PROSITE" id="PS50011">
    <property type="entry name" value="PROTEIN_KINASE_DOM"/>
    <property type="match status" value="1"/>
</dbReference>
<dbReference type="PANTHER" id="PTHR24348:SF45">
    <property type="entry name" value="PROTEIN KINASE DOMAIN-CONTAINING PROTEIN"/>
    <property type="match status" value="1"/>
</dbReference>
<evidence type="ECO:0000313" key="7">
    <source>
        <dbReference type="Proteomes" id="UP000038040"/>
    </source>
</evidence>
<dbReference type="PANTHER" id="PTHR24348">
    <property type="entry name" value="SERINE/THREONINE-PROTEIN KINASE UNC-51-RELATED"/>
    <property type="match status" value="1"/>
</dbReference>
<comment type="similarity">
    <text evidence="4">Belongs to the protein kinase superfamily.</text>
</comment>
<dbReference type="EMBL" id="UYYG01001163">
    <property type="protein sequence ID" value="VDN57814.1"/>
    <property type="molecule type" value="Genomic_DNA"/>
</dbReference>
<evidence type="ECO:0000313" key="8">
    <source>
        <dbReference type="Proteomes" id="UP000274756"/>
    </source>
</evidence>
<dbReference type="CDD" id="cd14014">
    <property type="entry name" value="STKc_PknB_like"/>
    <property type="match status" value="1"/>
</dbReference>
<evidence type="ECO:0000256" key="3">
    <source>
        <dbReference type="PROSITE-ProRule" id="PRU10141"/>
    </source>
</evidence>
<dbReference type="InterPro" id="IPR045269">
    <property type="entry name" value="Atg1-like"/>
</dbReference>
<keyword evidence="8" id="KW-1185">Reference proteome</keyword>
<evidence type="ECO:0000313" key="6">
    <source>
        <dbReference type="EMBL" id="VDN57814.1"/>
    </source>
</evidence>
<dbReference type="GO" id="GO:0004674">
    <property type="term" value="F:protein serine/threonine kinase activity"/>
    <property type="evidence" value="ECO:0007669"/>
    <property type="project" value="UniProtKB-KW"/>
</dbReference>
<dbReference type="Proteomes" id="UP000274756">
    <property type="component" value="Unassembled WGS sequence"/>
</dbReference>
<dbReference type="SMART" id="SM00220">
    <property type="entry name" value="S_TKc"/>
    <property type="match status" value="1"/>
</dbReference>
<reference evidence="6 8" key="2">
    <citation type="submission" date="2018-11" db="EMBL/GenBank/DDBJ databases">
        <authorList>
            <consortium name="Pathogen Informatics"/>
        </authorList>
    </citation>
    <scope>NUCLEOTIDE SEQUENCE [LARGE SCALE GENOMIC DNA]</scope>
</reference>
<feature type="binding site" evidence="3">
    <location>
        <position position="52"/>
    </location>
    <ligand>
        <name>ATP</name>
        <dbReference type="ChEBI" id="CHEBI:30616"/>
    </ligand>
</feature>
<evidence type="ECO:0000256" key="1">
    <source>
        <dbReference type="ARBA" id="ARBA00022741"/>
    </source>
</evidence>
<keyword evidence="4" id="KW-0808">Transferase</keyword>
<dbReference type="GO" id="GO:0034727">
    <property type="term" value="P:piecemeal microautophagy of the nucleus"/>
    <property type="evidence" value="ECO:0007669"/>
    <property type="project" value="TreeGrafter"/>
</dbReference>
<dbReference type="WBParaSite" id="DME_0000378201-mRNA-1">
    <property type="protein sequence ID" value="DME_0000378201-mRNA-1"/>
    <property type="gene ID" value="DME_0000378201"/>
</dbReference>
<reference evidence="9" key="1">
    <citation type="submission" date="2017-02" db="UniProtKB">
        <authorList>
            <consortium name="WormBaseParasite"/>
        </authorList>
    </citation>
    <scope>IDENTIFICATION</scope>
</reference>
<protein>
    <submittedName>
        <fullName evidence="9">Protein kinase domain-containing protein</fullName>
    </submittedName>
</protein>
<dbReference type="GO" id="GO:0048675">
    <property type="term" value="P:axon extension"/>
    <property type="evidence" value="ECO:0007669"/>
    <property type="project" value="TreeGrafter"/>
</dbReference>
<keyword evidence="2 3" id="KW-0067">ATP-binding</keyword>
<accession>A0A0N4U9L0</accession>
<name>A0A0N4U9L0_DRAME</name>
<dbReference type="GO" id="GO:0005829">
    <property type="term" value="C:cytosol"/>
    <property type="evidence" value="ECO:0007669"/>
    <property type="project" value="TreeGrafter"/>
</dbReference>
<gene>
    <name evidence="6" type="ORF">DME_LOCUS7787</name>
</gene>
<dbReference type="InterPro" id="IPR000719">
    <property type="entry name" value="Prot_kinase_dom"/>
</dbReference>
<dbReference type="GO" id="GO:0000422">
    <property type="term" value="P:autophagy of mitochondrion"/>
    <property type="evidence" value="ECO:0007669"/>
    <property type="project" value="TreeGrafter"/>
</dbReference>
<dbReference type="Proteomes" id="UP000038040">
    <property type="component" value="Unplaced"/>
</dbReference>